<evidence type="ECO:0000256" key="2">
    <source>
        <dbReference type="ARBA" id="ARBA00007543"/>
    </source>
</evidence>
<keyword evidence="3" id="KW-0813">Transport</keyword>
<keyword evidence="10" id="KW-0408">Iron</keyword>
<comment type="similarity">
    <text evidence="2">Belongs to the cytochrome ubiquinol oxidase subunit 2 family.</text>
</comment>
<evidence type="ECO:0000256" key="8">
    <source>
        <dbReference type="ARBA" id="ARBA00022982"/>
    </source>
</evidence>
<dbReference type="GO" id="GO:0019646">
    <property type="term" value="P:aerobic electron transport chain"/>
    <property type="evidence" value="ECO:0007669"/>
    <property type="project" value="TreeGrafter"/>
</dbReference>
<proteinExistence type="inferred from homology"/>
<evidence type="ECO:0000256" key="7">
    <source>
        <dbReference type="ARBA" id="ARBA00022723"/>
    </source>
</evidence>
<dbReference type="EMBL" id="PNFZ01000001">
    <property type="protein sequence ID" value="PMB99451.1"/>
    <property type="molecule type" value="Genomic_DNA"/>
</dbReference>
<evidence type="ECO:0000256" key="3">
    <source>
        <dbReference type="ARBA" id="ARBA00022448"/>
    </source>
</evidence>
<keyword evidence="14" id="KW-1185">Reference proteome</keyword>
<dbReference type="RefSeq" id="WP_102160510.1">
    <property type="nucleotide sequence ID" value="NZ_PNFZ01000001.1"/>
</dbReference>
<dbReference type="AlphaFoldDB" id="A0A2N6PLA0"/>
<accession>A0A2N6PLA0</accession>
<evidence type="ECO:0000256" key="10">
    <source>
        <dbReference type="ARBA" id="ARBA00023004"/>
    </source>
</evidence>
<organism evidence="13 14">
    <name type="scientific">Brevibacterium luteolum</name>
    <dbReference type="NCBI Taxonomy" id="199591"/>
    <lineage>
        <taxon>Bacteria</taxon>
        <taxon>Bacillati</taxon>
        <taxon>Actinomycetota</taxon>
        <taxon>Actinomycetes</taxon>
        <taxon>Micrococcales</taxon>
        <taxon>Brevibacteriaceae</taxon>
        <taxon>Brevibacterium</taxon>
    </lineage>
</organism>
<dbReference type="GO" id="GO:0070069">
    <property type="term" value="C:cytochrome complex"/>
    <property type="evidence" value="ECO:0007669"/>
    <property type="project" value="TreeGrafter"/>
</dbReference>
<dbReference type="Proteomes" id="UP000235703">
    <property type="component" value="Unassembled WGS sequence"/>
</dbReference>
<dbReference type="GO" id="GO:0009055">
    <property type="term" value="F:electron transfer activity"/>
    <property type="evidence" value="ECO:0007669"/>
    <property type="project" value="TreeGrafter"/>
</dbReference>
<keyword evidence="5" id="KW-0349">Heme</keyword>
<name>A0A2N6PLA0_9MICO</name>
<evidence type="ECO:0000256" key="4">
    <source>
        <dbReference type="ARBA" id="ARBA00022475"/>
    </source>
</evidence>
<evidence type="ECO:0000256" key="12">
    <source>
        <dbReference type="SAM" id="Phobius"/>
    </source>
</evidence>
<dbReference type="PIRSF" id="PIRSF000267">
    <property type="entry name" value="Cyt_oxidse_sub2"/>
    <property type="match status" value="1"/>
</dbReference>
<evidence type="ECO:0000256" key="11">
    <source>
        <dbReference type="ARBA" id="ARBA00023136"/>
    </source>
</evidence>
<feature type="transmembrane region" description="Helical" evidence="12">
    <location>
        <begin position="115"/>
        <end position="137"/>
    </location>
</feature>
<feature type="transmembrane region" description="Helical" evidence="12">
    <location>
        <begin position="6"/>
        <end position="33"/>
    </location>
</feature>
<feature type="transmembrane region" description="Helical" evidence="12">
    <location>
        <begin position="83"/>
        <end position="103"/>
    </location>
</feature>
<dbReference type="InterPro" id="IPR003317">
    <property type="entry name" value="Cyt-d_oxidase_su2"/>
</dbReference>
<keyword evidence="6 12" id="KW-0812">Transmembrane</keyword>
<comment type="subcellular location">
    <subcellularLocation>
        <location evidence="1">Cell membrane</location>
        <topology evidence="1">Multi-pass membrane protein</topology>
    </subcellularLocation>
</comment>
<comment type="caution">
    <text evidence="13">The sequence shown here is derived from an EMBL/GenBank/DDBJ whole genome shotgun (WGS) entry which is preliminary data.</text>
</comment>
<evidence type="ECO:0000313" key="14">
    <source>
        <dbReference type="Proteomes" id="UP000235703"/>
    </source>
</evidence>
<keyword evidence="7" id="KW-0479">Metal-binding</keyword>
<keyword evidence="4" id="KW-1003">Cell membrane</keyword>
<evidence type="ECO:0000256" key="1">
    <source>
        <dbReference type="ARBA" id="ARBA00004651"/>
    </source>
</evidence>
<feature type="transmembrane region" description="Helical" evidence="12">
    <location>
        <begin position="195"/>
        <end position="216"/>
    </location>
</feature>
<evidence type="ECO:0000256" key="9">
    <source>
        <dbReference type="ARBA" id="ARBA00022989"/>
    </source>
</evidence>
<keyword evidence="8" id="KW-0249">Electron transport</keyword>
<dbReference type="Pfam" id="PF02322">
    <property type="entry name" value="Cyt_bd_oxida_II"/>
    <property type="match status" value="1"/>
</dbReference>
<feature type="transmembrane region" description="Helical" evidence="12">
    <location>
        <begin position="252"/>
        <end position="273"/>
    </location>
</feature>
<keyword evidence="9 12" id="KW-1133">Transmembrane helix</keyword>
<reference evidence="13 14" key="1">
    <citation type="submission" date="2017-09" db="EMBL/GenBank/DDBJ databases">
        <title>Bacterial strain isolated from the female urinary microbiota.</title>
        <authorList>
            <person name="Thomas-White K."/>
            <person name="Kumar N."/>
            <person name="Forster S."/>
            <person name="Putonti C."/>
            <person name="Lawley T."/>
            <person name="Wolfe A.J."/>
        </authorList>
    </citation>
    <scope>NUCLEOTIDE SEQUENCE [LARGE SCALE GENOMIC DNA]</scope>
    <source>
        <strain evidence="13 14">UMB0680</strain>
    </source>
</reference>
<gene>
    <name evidence="13" type="primary">cydB</name>
    <name evidence="13" type="ORF">CJ198_02735</name>
</gene>
<feature type="transmembrane region" description="Helical" evidence="12">
    <location>
        <begin position="157"/>
        <end position="183"/>
    </location>
</feature>
<feature type="transmembrane region" description="Helical" evidence="12">
    <location>
        <begin position="222"/>
        <end position="240"/>
    </location>
</feature>
<protein>
    <submittedName>
        <fullName evidence="13">Cytochrome d ubiquinol oxidase subunit II</fullName>
    </submittedName>
</protein>
<dbReference type="GO" id="GO:0046872">
    <property type="term" value="F:metal ion binding"/>
    <property type="evidence" value="ECO:0007669"/>
    <property type="project" value="UniProtKB-KW"/>
</dbReference>
<dbReference type="PANTHER" id="PTHR43141:SF5">
    <property type="entry name" value="CYTOCHROME BD-I UBIQUINOL OXIDASE SUBUNIT 2"/>
    <property type="match status" value="1"/>
</dbReference>
<dbReference type="PANTHER" id="PTHR43141">
    <property type="entry name" value="CYTOCHROME BD2 SUBUNIT II"/>
    <property type="match status" value="1"/>
</dbReference>
<evidence type="ECO:0000256" key="5">
    <source>
        <dbReference type="ARBA" id="ARBA00022617"/>
    </source>
</evidence>
<feature type="transmembrane region" description="Helical" evidence="12">
    <location>
        <begin position="293"/>
        <end position="316"/>
    </location>
</feature>
<evidence type="ECO:0000313" key="13">
    <source>
        <dbReference type="EMBL" id="PMB99451.1"/>
    </source>
</evidence>
<evidence type="ECO:0000256" key="6">
    <source>
        <dbReference type="ARBA" id="ARBA00022692"/>
    </source>
</evidence>
<sequence length="345" mass="37492">MDLLPTIWFILIAVLWLGYLFLEGFDLGVGMLLKGFSRDEKERRVLLNTIGPVWDGNEVWLLTAGGATFAAFPMWYASLFSALYLPLTLALLALILRAVAIEYRGKGHTEAWRNGWTWCLAGGSAVAAFCVGAMLALTTTGLPLNENGDNIGGAFAWVNIYAIIGGLGVVGFCLLHGLLFISLKTDGEVRFRARALAGKLAPVFLLPLVAWVIIVQVMHGGLLGWVLIVVAAAMAALMWVQIRRGAEKSAFFAQSLFLAVGVTTVFLAIYPKVLPSTVDDSFSLTVSNASSSGYTLTVMLIVAIVFVPIVLAYQIWSYSVFAKRLRTEHIPPAHQVPVAIRSHHQ</sequence>
<keyword evidence="11 12" id="KW-0472">Membrane</keyword>
<dbReference type="GO" id="GO:0005886">
    <property type="term" value="C:plasma membrane"/>
    <property type="evidence" value="ECO:0007669"/>
    <property type="project" value="UniProtKB-SubCell"/>
</dbReference>
<dbReference type="GO" id="GO:0016682">
    <property type="term" value="F:oxidoreductase activity, acting on diphenols and related substances as donors, oxygen as acceptor"/>
    <property type="evidence" value="ECO:0007669"/>
    <property type="project" value="TreeGrafter"/>
</dbReference>
<dbReference type="NCBIfam" id="TIGR00203">
    <property type="entry name" value="cydB"/>
    <property type="match status" value="1"/>
</dbReference>
<dbReference type="OrthoDB" id="9776710at2"/>